<dbReference type="Proteomes" id="UP000194141">
    <property type="component" value="Unassembled WGS sequence"/>
</dbReference>
<evidence type="ECO:0000313" key="1">
    <source>
        <dbReference type="EMBL" id="OSS41607.1"/>
    </source>
</evidence>
<organism evidence="1 2">
    <name type="scientific">Desulfurella amilsii</name>
    <dbReference type="NCBI Taxonomy" id="1562698"/>
    <lineage>
        <taxon>Bacteria</taxon>
        <taxon>Pseudomonadati</taxon>
        <taxon>Campylobacterota</taxon>
        <taxon>Desulfurellia</taxon>
        <taxon>Desulfurellales</taxon>
        <taxon>Desulfurellaceae</taxon>
        <taxon>Desulfurella</taxon>
    </lineage>
</organism>
<name>A0A1X4XVP3_9BACT</name>
<proteinExistence type="predicted"/>
<sequence>MWIALPIVLFSMRNELKKLNQTLKDYVSKINNEHLIK</sequence>
<comment type="caution">
    <text evidence="1">The sequence shown here is derived from an EMBL/GenBank/DDBJ whole genome shotgun (WGS) entry which is preliminary data.</text>
</comment>
<gene>
    <name evidence="1" type="ORF">DESAMIL20_1160</name>
</gene>
<evidence type="ECO:0000313" key="2">
    <source>
        <dbReference type="Proteomes" id="UP000194141"/>
    </source>
</evidence>
<protein>
    <submittedName>
        <fullName evidence="1">Uncharacterized protein</fullName>
    </submittedName>
</protein>
<dbReference type="EMBL" id="MDSU01000018">
    <property type="protein sequence ID" value="OSS41607.1"/>
    <property type="molecule type" value="Genomic_DNA"/>
</dbReference>
<reference evidence="1 2" key="1">
    <citation type="journal article" date="2017" name="Front. Microbiol.">
        <title>Genome Sequence of Desulfurella amilsii Strain TR1 and Comparative Genomics of Desulfurellaceae Family.</title>
        <authorList>
            <person name="Florentino A.P."/>
            <person name="Stams A.J."/>
            <person name="Sanchez-Andrea I."/>
        </authorList>
    </citation>
    <scope>NUCLEOTIDE SEQUENCE [LARGE SCALE GENOMIC DNA]</scope>
    <source>
        <strain evidence="1 2">TR1</strain>
    </source>
</reference>
<accession>A0A1X4XVP3</accession>
<dbReference type="STRING" id="1562698.DESAMIL20_1160"/>
<dbReference type="AlphaFoldDB" id="A0A1X4XVP3"/>
<keyword evidence="2" id="KW-1185">Reference proteome</keyword>